<dbReference type="Gene3D" id="3.30.40.250">
    <property type="match status" value="1"/>
</dbReference>
<dbReference type="EMBL" id="RKLU01000002">
    <property type="protein sequence ID" value="TQQ83044.1"/>
    <property type="molecule type" value="Genomic_DNA"/>
</dbReference>
<dbReference type="PANTHER" id="PTHR37809">
    <property type="entry name" value="RIBOSOMAL PROTEIN S12 METHYLTHIOTRANSFERASE ACCESSORY FACTOR YCAO"/>
    <property type="match status" value="1"/>
</dbReference>
<name>A0A8J8TDB7_9EURY</name>
<dbReference type="Proteomes" id="UP000705823">
    <property type="component" value="Unassembled WGS sequence"/>
</dbReference>
<dbReference type="InterPro" id="IPR003776">
    <property type="entry name" value="YcaO-like_dom"/>
</dbReference>
<dbReference type="Gene3D" id="3.30.160.660">
    <property type="match status" value="1"/>
</dbReference>
<dbReference type="InterPro" id="IPR027624">
    <property type="entry name" value="TOMM_cyclo_SagD"/>
</dbReference>
<dbReference type="NCBIfam" id="TIGR00702">
    <property type="entry name" value="YcaO-type kinase domain"/>
    <property type="match status" value="1"/>
</dbReference>
<gene>
    <name evidence="3" type="ORF">EGH24_06325</name>
</gene>
<dbReference type="NCBIfam" id="TIGR03604">
    <property type="entry name" value="TOMM_cyclo_SagD"/>
    <property type="match status" value="1"/>
</dbReference>
<dbReference type="PROSITE" id="PS51664">
    <property type="entry name" value="YCAO"/>
    <property type="match status" value="1"/>
</dbReference>
<protein>
    <recommendedName>
        <fullName evidence="2">YcaO domain-containing protein</fullName>
    </recommendedName>
</protein>
<feature type="region of interest" description="Disordered" evidence="1">
    <location>
        <begin position="1"/>
        <end position="53"/>
    </location>
</feature>
<evidence type="ECO:0000313" key="4">
    <source>
        <dbReference type="Proteomes" id="UP000705823"/>
    </source>
</evidence>
<feature type="compositionally biased region" description="Low complexity" evidence="1">
    <location>
        <begin position="31"/>
        <end position="42"/>
    </location>
</feature>
<feature type="domain" description="YcaO" evidence="2">
    <location>
        <begin position="151"/>
        <end position="521"/>
    </location>
</feature>
<organism evidence="3 4">
    <name type="scientific">Halonotius terrestris</name>
    <dbReference type="NCBI Taxonomy" id="2487750"/>
    <lineage>
        <taxon>Archaea</taxon>
        <taxon>Methanobacteriati</taxon>
        <taxon>Methanobacteriota</taxon>
        <taxon>Stenosarchaea group</taxon>
        <taxon>Halobacteria</taxon>
        <taxon>Halobacteriales</taxon>
        <taxon>Haloferacaceae</taxon>
        <taxon>Halonotius</taxon>
    </lineage>
</organism>
<proteinExistence type="predicted"/>
<evidence type="ECO:0000259" key="2">
    <source>
        <dbReference type="PROSITE" id="PS51664"/>
    </source>
</evidence>
<comment type="caution">
    <text evidence="3">The sequence shown here is derived from an EMBL/GenBank/DDBJ whole genome shotgun (WGS) entry which is preliminary data.</text>
</comment>
<accession>A0A8J8TDB7</accession>
<evidence type="ECO:0000313" key="3">
    <source>
        <dbReference type="EMBL" id="TQQ83044.1"/>
    </source>
</evidence>
<feature type="compositionally biased region" description="Polar residues" evidence="1">
    <location>
        <begin position="8"/>
        <end position="30"/>
    </location>
</feature>
<sequence length="521" mass="56703">MRTKRADSSSPMSSPATRHTWLRTPTLSPKSCSGRCSESSRGIWTSSSPCTTTTRDASIRRVSSLARIVRYVTMPEVDGITVTEVDNGVVTEPRSDRERLGQIEHPTTGIITGVRRVPVPTGEPTIESYVVEREDFTPFTDGNSMPHDEGGAAFSEAAARTAAYGEAIERYCGCVYREDAFRTAAFDELTEPALDPTAVVNFSAQQRAAMANGTDLCGTDDELSWVSGIDLQSGTTTQIPAQLVYLSYPPSADPFIRNPISTGLAAGSSRAMAIDNGLAECIERDAFMIHYLTETELPVIDLETAPPRIRRLSDRVTGQGLELTVVDATTDLGVPVAIAVLVDREHRPAVTVAAAAGADAEAVLEDALAEVVQTRLSTVHRLSSTTRSPDEVVDSEIDSFADRALLWSEHDRIADLDFWLESDRTTTFNAFAPDESTGLNLVEAVTEAGYDVYAVDVTTRDIESLAVTVQRVIVPRLQPLYLLERLRYFGGDRLATVPVEMGYRDTPLGENELNTVPHPFP</sequence>
<evidence type="ECO:0000256" key="1">
    <source>
        <dbReference type="SAM" id="MobiDB-lite"/>
    </source>
</evidence>
<dbReference type="PANTHER" id="PTHR37809:SF1">
    <property type="entry name" value="RIBOSOMAL PROTEIN S12 METHYLTHIOTRANSFERASE ACCESSORY FACTOR YCAO"/>
    <property type="match status" value="1"/>
</dbReference>
<dbReference type="Pfam" id="PF02624">
    <property type="entry name" value="YcaO"/>
    <property type="match status" value="1"/>
</dbReference>
<keyword evidence="4" id="KW-1185">Reference proteome</keyword>
<feature type="compositionally biased region" description="Polar residues" evidence="1">
    <location>
        <begin position="43"/>
        <end position="53"/>
    </location>
</feature>
<dbReference type="Gene3D" id="3.30.1330.230">
    <property type="match status" value="1"/>
</dbReference>
<reference evidence="3" key="1">
    <citation type="submission" date="2019-02" db="EMBL/GenBank/DDBJ databases">
        <title>Halonotius sp. a new haloarchaeum isolated from saline soil.</title>
        <authorList>
            <person name="Duran-Viseras A."/>
            <person name="Sanchez-Porro C."/>
            <person name="Ventosa A."/>
        </authorList>
    </citation>
    <scope>NUCLEOTIDE SEQUENCE</scope>
    <source>
        <strain evidence="3">F15B</strain>
    </source>
</reference>
<dbReference type="AlphaFoldDB" id="A0A8J8TDB7"/>